<feature type="modified residue" description="4-aspartylphosphate" evidence="1">
    <location>
        <position position="66"/>
    </location>
</feature>
<dbReference type="RefSeq" id="WP_185885854.1">
    <property type="nucleotide sequence ID" value="NZ_CP060053.1"/>
</dbReference>
<evidence type="ECO:0000259" key="2">
    <source>
        <dbReference type="PROSITE" id="PS50110"/>
    </source>
</evidence>
<organism evidence="3 4">
    <name type="scientific">Croceicoccus marinus</name>
    <dbReference type="NCBI Taxonomy" id="450378"/>
    <lineage>
        <taxon>Bacteria</taxon>
        <taxon>Pseudomonadati</taxon>
        <taxon>Pseudomonadota</taxon>
        <taxon>Alphaproteobacteria</taxon>
        <taxon>Sphingomonadales</taxon>
        <taxon>Erythrobacteraceae</taxon>
        <taxon>Croceicoccus</taxon>
    </lineage>
</organism>
<dbReference type="SMART" id="SM00448">
    <property type="entry name" value="REC"/>
    <property type="match status" value="1"/>
</dbReference>
<dbReference type="Proteomes" id="UP000515297">
    <property type="component" value="Plasmid plas1"/>
</dbReference>
<keyword evidence="1" id="KW-0597">Phosphoprotein</keyword>
<name>A0A7G6VZE2_9SPHN</name>
<dbReference type="AlphaFoldDB" id="A0A7G6VZE2"/>
<feature type="domain" description="Response regulatory" evidence="2">
    <location>
        <begin position="16"/>
        <end position="123"/>
    </location>
</feature>
<keyword evidence="3" id="KW-0614">Plasmid</keyword>
<dbReference type="InterPro" id="IPR001789">
    <property type="entry name" value="Sig_transdc_resp-reg_receiver"/>
</dbReference>
<evidence type="ECO:0000313" key="4">
    <source>
        <dbReference type="Proteomes" id="UP000515297"/>
    </source>
</evidence>
<reference evidence="3 4" key="1">
    <citation type="submission" date="2020-08" db="EMBL/GenBank/DDBJ databases">
        <authorList>
            <person name="Liu G."/>
            <person name="Sun C."/>
        </authorList>
    </citation>
    <scope>NUCLEOTIDE SEQUENCE [LARGE SCALE GENOMIC DNA]</scope>
    <source>
        <strain evidence="3 4">OT19</strain>
        <plasmid evidence="3 4">plas1</plasmid>
    </source>
</reference>
<dbReference type="SUPFAM" id="SSF52172">
    <property type="entry name" value="CheY-like"/>
    <property type="match status" value="1"/>
</dbReference>
<dbReference type="EMBL" id="CP060053">
    <property type="protein sequence ID" value="QNE07107.1"/>
    <property type="molecule type" value="Genomic_DNA"/>
</dbReference>
<dbReference type="Gene3D" id="3.40.50.2300">
    <property type="match status" value="1"/>
</dbReference>
<evidence type="ECO:0000256" key="1">
    <source>
        <dbReference type="PROSITE-ProRule" id="PRU00169"/>
    </source>
</evidence>
<proteinExistence type="predicted"/>
<protein>
    <submittedName>
        <fullName evidence="3">Response regulator</fullName>
    </submittedName>
</protein>
<dbReference type="InterPro" id="IPR011006">
    <property type="entry name" value="CheY-like_superfamily"/>
</dbReference>
<accession>A0A7G6VZE2</accession>
<evidence type="ECO:0000313" key="3">
    <source>
        <dbReference type="EMBL" id="QNE07107.1"/>
    </source>
</evidence>
<gene>
    <name evidence="3" type="ORF">H4O24_19000</name>
</gene>
<sequence length="132" mass="14144">MQQSENVTPPSIEGLLVLVCEDEGLICILLEDMLEDAGCSIVGPYSSISETMEAIETVEFDVALVDLGLADGPSDPVLEELGARSKFFAIMSGNTTIGDFDAAASLPKPFTFDDVVDTLRLLAQRRSDLSQT</sequence>
<dbReference type="PROSITE" id="PS50110">
    <property type="entry name" value="RESPONSE_REGULATORY"/>
    <property type="match status" value="1"/>
</dbReference>
<geneLocation type="plasmid" evidence="3 4">
    <name>plas1</name>
</geneLocation>
<dbReference type="GO" id="GO:0000160">
    <property type="term" value="P:phosphorelay signal transduction system"/>
    <property type="evidence" value="ECO:0007669"/>
    <property type="project" value="InterPro"/>
</dbReference>